<feature type="domain" description="GGDEF" evidence="2">
    <location>
        <begin position="237"/>
        <end position="369"/>
    </location>
</feature>
<dbReference type="AlphaFoldDB" id="A0A212JIE2"/>
<accession>A0A212JIE2</accession>
<feature type="transmembrane region" description="Helical" evidence="1">
    <location>
        <begin position="102"/>
        <end position="122"/>
    </location>
</feature>
<organism evidence="3">
    <name type="scientific">uncultured Eubacteriales bacterium</name>
    <dbReference type="NCBI Taxonomy" id="172733"/>
    <lineage>
        <taxon>Bacteria</taxon>
        <taxon>Bacillati</taxon>
        <taxon>Bacillota</taxon>
        <taxon>Clostridia</taxon>
        <taxon>Eubacteriales</taxon>
        <taxon>environmental samples</taxon>
    </lineage>
</organism>
<dbReference type="SMART" id="SM00267">
    <property type="entry name" value="GGDEF"/>
    <property type="match status" value="1"/>
</dbReference>
<name>A0A212JIE2_9FIRM</name>
<dbReference type="InterPro" id="IPR029787">
    <property type="entry name" value="Nucleotide_cyclase"/>
</dbReference>
<feature type="transmembrane region" description="Helical" evidence="1">
    <location>
        <begin position="191"/>
        <end position="208"/>
    </location>
</feature>
<dbReference type="Gene3D" id="3.30.70.270">
    <property type="match status" value="1"/>
</dbReference>
<feature type="transmembrane region" description="Helical" evidence="1">
    <location>
        <begin position="68"/>
        <end position="90"/>
    </location>
</feature>
<dbReference type="PROSITE" id="PS50887">
    <property type="entry name" value="GGDEF"/>
    <property type="match status" value="1"/>
</dbReference>
<dbReference type="InterPro" id="IPR050469">
    <property type="entry name" value="Diguanylate_Cyclase"/>
</dbReference>
<dbReference type="PANTHER" id="PTHR45138:SF9">
    <property type="entry name" value="DIGUANYLATE CYCLASE DGCM-RELATED"/>
    <property type="match status" value="1"/>
</dbReference>
<dbReference type="EMBL" id="FLUN01000001">
    <property type="protein sequence ID" value="SBV99177.1"/>
    <property type="molecule type" value="Genomic_DNA"/>
</dbReference>
<keyword evidence="1" id="KW-0812">Transmembrane</keyword>
<feature type="transmembrane region" description="Helical" evidence="1">
    <location>
        <begin position="6"/>
        <end position="25"/>
    </location>
</feature>
<dbReference type="PANTHER" id="PTHR45138">
    <property type="entry name" value="REGULATORY COMPONENTS OF SENSORY TRANSDUCTION SYSTEM"/>
    <property type="match status" value="1"/>
</dbReference>
<dbReference type="Pfam" id="PF00990">
    <property type="entry name" value="GGDEF"/>
    <property type="match status" value="1"/>
</dbReference>
<dbReference type="GO" id="GO:0052621">
    <property type="term" value="F:diguanylate cyclase activity"/>
    <property type="evidence" value="ECO:0007669"/>
    <property type="project" value="TreeGrafter"/>
</dbReference>
<keyword evidence="1" id="KW-0472">Membrane</keyword>
<feature type="transmembrane region" description="Helical" evidence="1">
    <location>
        <begin position="165"/>
        <end position="185"/>
    </location>
</feature>
<evidence type="ECO:0000313" key="3">
    <source>
        <dbReference type="EMBL" id="SBV99177.1"/>
    </source>
</evidence>
<evidence type="ECO:0000256" key="1">
    <source>
        <dbReference type="SAM" id="Phobius"/>
    </source>
</evidence>
<dbReference type="CDD" id="cd01949">
    <property type="entry name" value="GGDEF"/>
    <property type="match status" value="1"/>
</dbReference>
<dbReference type="NCBIfam" id="TIGR00254">
    <property type="entry name" value="GGDEF"/>
    <property type="match status" value="1"/>
</dbReference>
<feature type="transmembrane region" description="Helical" evidence="1">
    <location>
        <begin position="37"/>
        <end position="56"/>
    </location>
</feature>
<keyword evidence="1" id="KW-1133">Transmembrane helix</keyword>
<feature type="transmembrane region" description="Helical" evidence="1">
    <location>
        <begin position="134"/>
        <end position="158"/>
    </location>
</feature>
<proteinExistence type="predicted"/>
<sequence>MLKTNLSIYLIDIIALFFLYGLLHSSNILNKNRKKSFLFAIMLTVIVILLEAGTILTSNENIRLRSLIIFFNVFGFALSPVIPIALIAVIDIKFIQTHKIMLLPTFINIAAAILSPLLGLIFYVDANNQYIRGYYFFVFVMVYIINLILLFISTFLICKKHHYPIIWKSIFLSVFTIAGTSIQLIVPSVYISWHCITLSLILYFLLLSEFDNSFDTLSGLYNRATFEKAVKQIKRQKAFSVIAIDINDFKIINDTYGHNYGDSVINSIAIILKESLDSRYTCYRVGGDEFCILCKELNKDNIEYHLKKITDTLSEKRAIDSRIPTIAYGYSVFQGGKKPDFEKIHKEADDQMYRYKKLHKDLALKSNGD</sequence>
<protein>
    <recommendedName>
        <fullName evidence="2">GGDEF domain-containing protein</fullName>
    </recommendedName>
</protein>
<dbReference type="SUPFAM" id="SSF55073">
    <property type="entry name" value="Nucleotide cyclase"/>
    <property type="match status" value="1"/>
</dbReference>
<dbReference type="InterPro" id="IPR000160">
    <property type="entry name" value="GGDEF_dom"/>
</dbReference>
<dbReference type="InterPro" id="IPR043128">
    <property type="entry name" value="Rev_trsase/Diguanyl_cyclase"/>
</dbReference>
<reference evidence="3" key="1">
    <citation type="submission" date="2016-04" db="EMBL/GenBank/DDBJ databases">
        <authorList>
            <person name="Evans L.H."/>
            <person name="Alamgir A."/>
            <person name="Owens N."/>
            <person name="Weber N.D."/>
            <person name="Virtaneva K."/>
            <person name="Barbian K."/>
            <person name="Babar A."/>
            <person name="Rosenke K."/>
        </authorList>
    </citation>
    <scope>NUCLEOTIDE SEQUENCE</scope>
    <source>
        <strain evidence="3">86</strain>
    </source>
</reference>
<gene>
    <name evidence="3" type="ORF">KL86CLO1_11150</name>
</gene>
<evidence type="ECO:0000259" key="2">
    <source>
        <dbReference type="PROSITE" id="PS50887"/>
    </source>
</evidence>